<dbReference type="AlphaFoldDB" id="A0A5B7K2R6"/>
<reference evidence="1 2" key="1">
    <citation type="submission" date="2019-05" db="EMBL/GenBank/DDBJ databases">
        <title>Another draft genome of Portunus trituberculatus and its Hox gene families provides insights of decapod evolution.</title>
        <authorList>
            <person name="Jeong J.-H."/>
            <person name="Song I."/>
            <person name="Kim S."/>
            <person name="Choi T."/>
            <person name="Kim D."/>
            <person name="Ryu S."/>
            <person name="Kim W."/>
        </authorList>
    </citation>
    <scope>NUCLEOTIDE SEQUENCE [LARGE SCALE GENOMIC DNA]</scope>
    <source>
        <tissue evidence="1">Muscle</tissue>
    </source>
</reference>
<sequence>MAHCAMQEMHGEYKSRAIVVLSDRPSVLSLRLFWSRGHALLLVRQKR</sequence>
<name>A0A5B7K2R6_PORTR</name>
<dbReference type="EMBL" id="VSRR010118301">
    <property type="protein sequence ID" value="MPC99428.1"/>
    <property type="molecule type" value="Genomic_DNA"/>
</dbReference>
<gene>
    <name evidence="1" type="ORF">E2C01_094841</name>
</gene>
<protein>
    <submittedName>
        <fullName evidence="1">Uncharacterized protein</fullName>
    </submittedName>
</protein>
<evidence type="ECO:0000313" key="1">
    <source>
        <dbReference type="EMBL" id="MPC99428.1"/>
    </source>
</evidence>
<organism evidence="1 2">
    <name type="scientific">Portunus trituberculatus</name>
    <name type="common">Swimming crab</name>
    <name type="synonym">Neptunus trituberculatus</name>
    <dbReference type="NCBI Taxonomy" id="210409"/>
    <lineage>
        <taxon>Eukaryota</taxon>
        <taxon>Metazoa</taxon>
        <taxon>Ecdysozoa</taxon>
        <taxon>Arthropoda</taxon>
        <taxon>Crustacea</taxon>
        <taxon>Multicrustacea</taxon>
        <taxon>Malacostraca</taxon>
        <taxon>Eumalacostraca</taxon>
        <taxon>Eucarida</taxon>
        <taxon>Decapoda</taxon>
        <taxon>Pleocyemata</taxon>
        <taxon>Brachyura</taxon>
        <taxon>Eubrachyura</taxon>
        <taxon>Portunoidea</taxon>
        <taxon>Portunidae</taxon>
        <taxon>Portuninae</taxon>
        <taxon>Portunus</taxon>
    </lineage>
</organism>
<comment type="caution">
    <text evidence="1">The sequence shown here is derived from an EMBL/GenBank/DDBJ whole genome shotgun (WGS) entry which is preliminary data.</text>
</comment>
<proteinExistence type="predicted"/>
<dbReference type="Proteomes" id="UP000324222">
    <property type="component" value="Unassembled WGS sequence"/>
</dbReference>
<keyword evidence="2" id="KW-1185">Reference proteome</keyword>
<evidence type="ECO:0000313" key="2">
    <source>
        <dbReference type="Proteomes" id="UP000324222"/>
    </source>
</evidence>
<accession>A0A5B7K2R6</accession>